<protein>
    <recommendedName>
        <fullName evidence="3">HEAT repeat protein</fullName>
    </recommendedName>
</protein>
<reference evidence="1 2" key="1">
    <citation type="submission" date="2018-01" db="EMBL/GenBank/DDBJ databases">
        <title>Genomic Encyclopedia of Archaeal and Bacterial Type Strains, Phase II (KMG-II): from individual species to whole genera.</title>
        <authorList>
            <person name="Goeker M."/>
        </authorList>
    </citation>
    <scope>NUCLEOTIDE SEQUENCE [LARGE SCALE GENOMIC DNA]</scope>
    <source>
        <strain evidence="1 2">DSM 12048</strain>
    </source>
</reference>
<proteinExistence type="predicted"/>
<name>A0A2S5JIV3_9RHOB</name>
<dbReference type="AlphaFoldDB" id="A0A2S5JIV3"/>
<evidence type="ECO:0008006" key="3">
    <source>
        <dbReference type="Google" id="ProtNLM"/>
    </source>
</evidence>
<dbReference type="Proteomes" id="UP000239736">
    <property type="component" value="Unassembled WGS sequence"/>
</dbReference>
<organism evidence="1 2">
    <name type="scientific">Albidovulum inexpectatum</name>
    <dbReference type="NCBI Taxonomy" id="196587"/>
    <lineage>
        <taxon>Bacteria</taxon>
        <taxon>Pseudomonadati</taxon>
        <taxon>Pseudomonadota</taxon>
        <taxon>Alphaproteobacteria</taxon>
        <taxon>Rhodobacterales</taxon>
        <taxon>Paracoccaceae</taxon>
        <taxon>Albidovulum</taxon>
    </lineage>
</organism>
<evidence type="ECO:0000313" key="2">
    <source>
        <dbReference type="Proteomes" id="UP000239736"/>
    </source>
</evidence>
<dbReference type="EMBL" id="PRDS01000003">
    <property type="protein sequence ID" value="PPB81362.1"/>
    <property type="molecule type" value="Genomic_DNA"/>
</dbReference>
<comment type="caution">
    <text evidence="1">The sequence shown here is derived from an EMBL/GenBank/DDBJ whole genome shotgun (WGS) entry which is preliminary data.</text>
</comment>
<gene>
    <name evidence="1" type="ORF">LV82_01409</name>
</gene>
<accession>A0A2S5JIV3</accession>
<keyword evidence="2" id="KW-1185">Reference proteome</keyword>
<evidence type="ECO:0000313" key="1">
    <source>
        <dbReference type="EMBL" id="PPB81362.1"/>
    </source>
</evidence>
<sequence>MHEIEQRIVAQGFFRTLQELDRTDRKDENLIRAIAEAASRRNVLLSQQDLDFLRKLSGTDFFDIQIIACEIIPFLDAAPNEVMNLVHLLVEKGGDDLAANQPNAAFRQWCESDKRRAQEIISSARAGDSLSLRHLVFALESKDDFQEAMRSAEAIGEERTAGVLALSRMALTLAEAEQAVAYILGIAESCEAEGAAALIKAALDIAAKHEDLDRAEFAEAFDRTAESDYPISVHLMANALNMHLNQMCPEEVQRCLEGILKVNPENRGTIQEIDSALRRLWKSNPQQAGQTAANLIARTEGAIGKDELQGFFSATVSGDRKSLATLATSWLLEGNYHVCSTLTSHLSEINRTSPCVDIQPADLPLDPIDQVFLCRKAIGFLFLSPMTAASWIVAVLRAGNPEATREVADLLFDPLLLNYGGALKDWLESINGTDGPETKAISSAIHQANKLLDGFEAAREVVELEPQASQRALVRFQEAEEAARIQEMAREKSIFAQIVTTQSLLYGDQSSFSMKDGEGNRCSQAVHMAEMSVSSELPKGVIFDPVGTEWLLERFRHEQRVIA</sequence>